<evidence type="ECO:0000313" key="3">
    <source>
        <dbReference type="Proteomes" id="UP000009138"/>
    </source>
</evidence>
<sequence length="75" mass="8545">MAAVVPLVIYISFQKTLWLLLFPVVSNLLLLWILVTAGSLLFMGFIYYALLFAASMVKLTFNVNKLNWTYRNNAA</sequence>
<evidence type="ECO:0000256" key="1">
    <source>
        <dbReference type="SAM" id="Phobius"/>
    </source>
</evidence>
<reference evidence="2 3" key="1">
    <citation type="journal article" date="2009" name="PLoS Genet.">
        <title>Genomic analysis of the basal lineage fungus Rhizopus oryzae reveals a whole-genome duplication.</title>
        <authorList>
            <person name="Ma L.-J."/>
            <person name="Ibrahim A.S."/>
            <person name="Skory C."/>
            <person name="Grabherr M.G."/>
            <person name="Burger G."/>
            <person name="Butler M."/>
            <person name="Elias M."/>
            <person name="Idnurm A."/>
            <person name="Lang B.F."/>
            <person name="Sone T."/>
            <person name="Abe A."/>
            <person name="Calvo S.E."/>
            <person name="Corrochano L.M."/>
            <person name="Engels R."/>
            <person name="Fu J."/>
            <person name="Hansberg W."/>
            <person name="Kim J.-M."/>
            <person name="Kodira C.D."/>
            <person name="Koehrsen M.J."/>
            <person name="Liu B."/>
            <person name="Miranda-Saavedra D."/>
            <person name="O'Leary S."/>
            <person name="Ortiz-Castellanos L."/>
            <person name="Poulter R."/>
            <person name="Rodriguez-Romero J."/>
            <person name="Ruiz-Herrera J."/>
            <person name="Shen Y.-Q."/>
            <person name="Zeng Q."/>
            <person name="Galagan J."/>
            <person name="Birren B.W."/>
            <person name="Cuomo C.A."/>
            <person name="Wickes B.L."/>
        </authorList>
    </citation>
    <scope>NUCLEOTIDE SEQUENCE [LARGE SCALE GENOMIC DNA]</scope>
    <source>
        <strain evidence="3">RA 99-880 / ATCC MYA-4621 / FGSC 9543 / NRRL 43880</strain>
    </source>
</reference>
<evidence type="ECO:0000313" key="2">
    <source>
        <dbReference type="EMBL" id="EIE77979.1"/>
    </source>
</evidence>
<keyword evidence="1" id="KW-0472">Membrane</keyword>
<keyword evidence="1" id="KW-1133">Transmembrane helix</keyword>
<accession>I1BP49</accession>
<keyword evidence="3" id="KW-1185">Reference proteome</keyword>
<dbReference type="RefSeq" id="XP_067513375.1">
    <property type="nucleotide sequence ID" value="XM_067657274.1"/>
</dbReference>
<feature type="transmembrane region" description="Helical" evidence="1">
    <location>
        <begin position="17"/>
        <end position="35"/>
    </location>
</feature>
<dbReference type="AlphaFoldDB" id="I1BP49"/>
<dbReference type="GeneID" id="93609655"/>
<dbReference type="Proteomes" id="UP000009138">
    <property type="component" value="Unassembled WGS sequence"/>
</dbReference>
<dbReference type="InParanoid" id="I1BP49"/>
<organism evidence="2 3">
    <name type="scientific">Rhizopus delemar (strain RA 99-880 / ATCC MYA-4621 / FGSC 9543 / NRRL 43880)</name>
    <name type="common">Mucormycosis agent</name>
    <name type="synonym">Rhizopus arrhizus var. delemar</name>
    <dbReference type="NCBI Taxonomy" id="246409"/>
    <lineage>
        <taxon>Eukaryota</taxon>
        <taxon>Fungi</taxon>
        <taxon>Fungi incertae sedis</taxon>
        <taxon>Mucoromycota</taxon>
        <taxon>Mucoromycotina</taxon>
        <taxon>Mucoromycetes</taxon>
        <taxon>Mucorales</taxon>
        <taxon>Mucorineae</taxon>
        <taxon>Rhizopodaceae</taxon>
        <taxon>Rhizopus</taxon>
    </lineage>
</organism>
<dbReference type="EMBL" id="CH476733">
    <property type="protein sequence ID" value="EIE77979.1"/>
    <property type="molecule type" value="Genomic_DNA"/>
</dbReference>
<dbReference type="VEuPathDB" id="FungiDB:RO3G_02683"/>
<protein>
    <submittedName>
        <fullName evidence="2">Uncharacterized protein</fullName>
    </submittedName>
</protein>
<proteinExistence type="predicted"/>
<keyword evidence="1" id="KW-0812">Transmembrane</keyword>
<name>I1BP49_RHIO9</name>
<gene>
    <name evidence="2" type="ORF">RO3G_02683</name>
</gene>
<feature type="transmembrane region" description="Helical" evidence="1">
    <location>
        <begin position="41"/>
        <end position="61"/>
    </location>
</feature>